<dbReference type="PANTHER" id="PTHR19441">
    <property type="entry name" value="WHEY ACDIC PROTEIN WAP"/>
    <property type="match status" value="1"/>
</dbReference>
<dbReference type="PANTHER" id="PTHR19441:SF95">
    <property type="entry name" value="PERLWAPIN ISOFORM X1"/>
    <property type="match status" value="1"/>
</dbReference>
<keyword evidence="3" id="KW-1185">Reference proteome</keyword>
<dbReference type="InParanoid" id="A0A3B5KG59"/>
<dbReference type="Gene3D" id="4.10.75.10">
    <property type="entry name" value="Elafin-like"/>
    <property type="match status" value="3"/>
</dbReference>
<accession>A0A3B5KG59</accession>
<protein>
    <submittedName>
        <fullName evidence="2">WAP four-disulfide core domain 2</fullName>
    </submittedName>
</protein>
<dbReference type="InterPro" id="IPR008197">
    <property type="entry name" value="WAP_dom"/>
</dbReference>
<sequence length="189" mass="20553">FIHVGSTCSSGYRVNKPFTLTYSAVPQSKVVFLLAFPTRRLQSTRFFSDSDHRGPGECPRELEVVPSRMGCEHDGDCHRGHKCCKFKCGPACVPPILSKSPVCPWNYWGPGPCIDLCRDDSDCPDPVLSKCCSNGCGHQCTEPYIVKTGLCGPPKGAFICAEYCAHDGHCPGNQKCCRTTCGHACSEPC</sequence>
<dbReference type="GO" id="GO:0004867">
    <property type="term" value="F:serine-type endopeptidase inhibitor activity"/>
    <property type="evidence" value="ECO:0007669"/>
    <property type="project" value="TreeGrafter"/>
</dbReference>
<reference evidence="2" key="3">
    <citation type="submission" date="2025-09" db="UniProtKB">
        <authorList>
            <consortium name="Ensembl"/>
        </authorList>
    </citation>
    <scope>IDENTIFICATION</scope>
</reference>
<dbReference type="GO" id="GO:0005615">
    <property type="term" value="C:extracellular space"/>
    <property type="evidence" value="ECO:0007669"/>
    <property type="project" value="TreeGrafter"/>
</dbReference>
<dbReference type="AlphaFoldDB" id="A0A3B5KG59"/>
<dbReference type="PRINTS" id="PR00003">
    <property type="entry name" value="4DISULPHCORE"/>
</dbReference>
<dbReference type="InterPro" id="IPR036645">
    <property type="entry name" value="Elafin-like_sf"/>
</dbReference>
<dbReference type="Pfam" id="PF00095">
    <property type="entry name" value="WAP"/>
    <property type="match status" value="3"/>
</dbReference>
<name>A0A3B5KG59_TAKRU</name>
<evidence type="ECO:0000259" key="1">
    <source>
        <dbReference type="PROSITE" id="PS51390"/>
    </source>
</evidence>
<reference evidence="2 3" key="1">
    <citation type="journal article" date="2011" name="Genome Biol. Evol.">
        <title>Integration of the genetic map and genome assembly of fugu facilitates insights into distinct features of genome evolution in teleosts and mammals.</title>
        <authorList>
            <person name="Kai W."/>
            <person name="Kikuchi K."/>
            <person name="Tohari S."/>
            <person name="Chew A.K."/>
            <person name="Tay A."/>
            <person name="Fujiwara A."/>
            <person name="Hosoya S."/>
            <person name="Suetake H."/>
            <person name="Naruse K."/>
            <person name="Brenner S."/>
            <person name="Suzuki Y."/>
            <person name="Venkatesh B."/>
        </authorList>
    </citation>
    <scope>NUCLEOTIDE SEQUENCE [LARGE SCALE GENOMIC DNA]</scope>
</reference>
<reference evidence="2" key="2">
    <citation type="submission" date="2025-08" db="UniProtKB">
        <authorList>
            <consortium name="Ensembl"/>
        </authorList>
    </citation>
    <scope>IDENTIFICATION</scope>
</reference>
<organism evidence="2 3">
    <name type="scientific">Takifugu rubripes</name>
    <name type="common">Japanese pufferfish</name>
    <name type="synonym">Fugu rubripes</name>
    <dbReference type="NCBI Taxonomy" id="31033"/>
    <lineage>
        <taxon>Eukaryota</taxon>
        <taxon>Metazoa</taxon>
        <taxon>Chordata</taxon>
        <taxon>Craniata</taxon>
        <taxon>Vertebrata</taxon>
        <taxon>Euteleostomi</taxon>
        <taxon>Actinopterygii</taxon>
        <taxon>Neopterygii</taxon>
        <taxon>Teleostei</taxon>
        <taxon>Neoteleostei</taxon>
        <taxon>Acanthomorphata</taxon>
        <taxon>Eupercaria</taxon>
        <taxon>Tetraodontiformes</taxon>
        <taxon>Tetradontoidea</taxon>
        <taxon>Tetraodontidae</taxon>
        <taxon>Takifugu</taxon>
    </lineage>
</organism>
<gene>
    <name evidence="2" type="primary">wfdc2</name>
</gene>
<feature type="domain" description="WAP" evidence="1">
    <location>
        <begin position="96"/>
        <end position="144"/>
    </location>
</feature>
<dbReference type="PROSITE" id="PS51390">
    <property type="entry name" value="WAP"/>
    <property type="match status" value="2"/>
</dbReference>
<dbReference type="SMART" id="SM00217">
    <property type="entry name" value="WAP"/>
    <property type="match status" value="3"/>
</dbReference>
<evidence type="ECO:0000313" key="3">
    <source>
        <dbReference type="Proteomes" id="UP000005226"/>
    </source>
</evidence>
<dbReference type="SUPFAM" id="SSF57256">
    <property type="entry name" value="Elafin-like"/>
    <property type="match status" value="3"/>
</dbReference>
<feature type="domain" description="WAP" evidence="1">
    <location>
        <begin position="146"/>
        <end position="189"/>
    </location>
</feature>
<dbReference type="GeneTree" id="ENSGT00940000165527"/>
<evidence type="ECO:0000313" key="2">
    <source>
        <dbReference type="Ensembl" id="ENSTRUP00000054375.2"/>
    </source>
</evidence>
<proteinExistence type="predicted"/>
<dbReference type="Proteomes" id="UP000005226">
    <property type="component" value="Chromosome 3"/>
</dbReference>
<dbReference type="InterPro" id="IPR050514">
    <property type="entry name" value="WAP_four-disulfide_core"/>
</dbReference>
<dbReference type="Ensembl" id="ENSTRUT00000056154.2">
    <property type="protein sequence ID" value="ENSTRUP00000054375.2"/>
    <property type="gene ID" value="ENSTRUG00000013843.3"/>
</dbReference>